<proteinExistence type="predicted"/>
<evidence type="ECO:0000313" key="3">
    <source>
        <dbReference type="Proteomes" id="UP001432099"/>
    </source>
</evidence>
<organism evidence="2 3">
    <name type="scientific">Turicibacter faecis</name>
    <dbReference type="NCBI Taxonomy" id="2963365"/>
    <lineage>
        <taxon>Bacteria</taxon>
        <taxon>Bacillati</taxon>
        <taxon>Bacillota</taxon>
        <taxon>Erysipelotrichia</taxon>
        <taxon>Erysipelotrichales</taxon>
        <taxon>Turicibacteraceae</taxon>
        <taxon>Turicibacter</taxon>
    </lineage>
</organism>
<name>A0ABM8IJL8_9FIRM</name>
<evidence type="ECO:0000313" key="2">
    <source>
        <dbReference type="EMBL" id="BEH91432.1"/>
    </source>
</evidence>
<accession>A0ABM8IJL8</accession>
<sequence length="255" mass="29207">MMEDVKHAYEILGVTPTMSLEEIENVYECLVDDFLKQNHDSSQDERLLQWAEAFECIVESRIDLTACSVKENRGQKVLIILLKVVAVIIFSCILIKEISWLEQPDPSPVGGVTTDELSNNFELVLSKFDETSYWDWGYYEQKDEWTVVVAIKVLEASAEGALVSAYNFKLGDDSPVTTVSKDVYKDEEINHLHYLGKYSELVPQSHKFAITFSVSPFMPGEQRILYYEFPNGRKIEVGRLKLENMNDHEDHGILV</sequence>
<dbReference type="Proteomes" id="UP001432099">
    <property type="component" value="Chromosome"/>
</dbReference>
<keyword evidence="1" id="KW-0472">Membrane</keyword>
<keyword evidence="3" id="KW-1185">Reference proteome</keyword>
<keyword evidence="1" id="KW-0812">Transmembrane</keyword>
<keyword evidence="1" id="KW-1133">Transmembrane helix</keyword>
<evidence type="ECO:0008006" key="4">
    <source>
        <dbReference type="Google" id="ProtNLM"/>
    </source>
</evidence>
<gene>
    <name evidence="2" type="ORF">T23_15340</name>
</gene>
<feature type="transmembrane region" description="Helical" evidence="1">
    <location>
        <begin position="77"/>
        <end position="96"/>
    </location>
</feature>
<evidence type="ECO:0000256" key="1">
    <source>
        <dbReference type="SAM" id="Phobius"/>
    </source>
</evidence>
<reference evidence="2" key="1">
    <citation type="journal article" date="2024" name="Int. J. Syst. Evol. Microbiol.">
        <title>Turicibacter faecis sp. nov., isolated from faeces of heart failure mouse model.</title>
        <authorList>
            <person name="Imamura Y."/>
            <person name="Motooka D."/>
            <person name="Nakajima Y."/>
            <person name="Ito S."/>
            <person name="Kitakaze M."/>
            <person name="Iida T."/>
            <person name="Nakamura S."/>
        </authorList>
    </citation>
    <scope>NUCLEOTIDE SEQUENCE</scope>
    <source>
        <strain evidence="2">TC023</strain>
    </source>
</reference>
<protein>
    <recommendedName>
        <fullName evidence="4">J domain-containing protein</fullName>
    </recommendedName>
</protein>
<dbReference type="EMBL" id="AP028127">
    <property type="protein sequence ID" value="BEH91432.1"/>
    <property type="molecule type" value="Genomic_DNA"/>
</dbReference>